<dbReference type="InterPro" id="IPR015797">
    <property type="entry name" value="NUDIX_hydrolase-like_dom_sf"/>
</dbReference>
<dbReference type="Gene3D" id="3.90.79.10">
    <property type="entry name" value="Nucleoside Triphosphate Pyrophosphohydrolase"/>
    <property type="match status" value="1"/>
</dbReference>
<feature type="domain" description="Nudix hydrolase" evidence="3">
    <location>
        <begin position="1"/>
        <end position="133"/>
    </location>
</feature>
<dbReference type="AlphaFoldDB" id="A0A0G0I6P9"/>
<dbReference type="SUPFAM" id="SSF55811">
    <property type="entry name" value="Nudix"/>
    <property type="match status" value="1"/>
</dbReference>
<evidence type="ECO:0000259" key="3">
    <source>
        <dbReference type="PROSITE" id="PS51462"/>
    </source>
</evidence>
<dbReference type="PANTHER" id="PTHR43046">
    <property type="entry name" value="GDP-MANNOSE MANNOSYL HYDROLASE"/>
    <property type="match status" value="1"/>
</dbReference>
<reference evidence="4 5" key="1">
    <citation type="journal article" date="2015" name="Nature">
        <title>rRNA introns, odd ribosomes, and small enigmatic genomes across a large radiation of phyla.</title>
        <authorList>
            <person name="Brown C.T."/>
            <person name="Hug L.A."/>
            <person name="Thomas B.C."/>
            <person name="Sharon I."/>
            <person name="Castelle C.J."/>
            <person name="Singh A."/>
            <person name="Wilkins M.J."/>
            <person name="Williams K.H."/>
            <person name="Banfield J.F."/>
        </authorList>
    </citation>
    <scope>NUCLEOTIDE SEQUENCE [LARGE SCALE GENOMIC DNA]</scope>
</reference>
<gene>
    <name evidence="4" type="ORF">US68_C0008G0097</name>
</gene>
<dbReference type="PROSITE" id="PS51462">
    <property type="entry name" value="NUDIX"/>
    <property type="match status" value="1"/>
</dbReference>
<keyword evidence="2" id="KW-0378">Hydrolase</keyword>
<dbReference type="CDD" id="cd02883">
    <property type="entry name" value="NUDIX_Hydrolase"/>
    <property type="match status" value="1"/>
</dbReference>
<dbReference type="EMBL" id="LBTX01000008">
    <property type="protein sequence ID" value="KKQ50212.1"/>
    <property type="molecule type" value="Genomic_DNA"/>
</dbReference>
<proteinExistence type="predicted"/>
<evidence type="ECO:0000313" key="5">
    <source>
        <dbReference type="Proteomes" id="UP000034231"/>
    </source>
</evidence>
<dbReference type="PANTHER" id="PTHR43046:SF14">
    <property type="entry name" value="MUTT_NUDIX FAMILY PROTEIN"/>
    <property type="match status" value="1"/>
</dbReference>
<protein>
    <submittedName>
        <fullName evidence="4">Mutator MutT protein</fullName>
    </submittedName>
</protein>
<dbReference type="GO" id="GO:0016787">
    <property type="term" value="F:hydrolase activity"/>
    <property type="evidence" value="ECO:0007669"/>
    <property type="project" value="UniProtKB-KW"/>
</dbReference>
<sequence length="135" mass="15127">MEKIVSRAIILGEKGSILLGKRANGSLAGRWALIGEKPNQGETEEQAVVRETGEEIGARLLKPIFWKEVLQEAITPGDFLRESYFFGIIATNIEELNLNLEEISEVGYVSRSNLENFDIVPIHKKIIEELFSQKG</sequence>
<comment type="caution">
    <text evidence="4">The sequence shown here is derived from an EMBL/GenBank/DDBJ whole genome shotgun (WGS) entry which is preliminary data.</text>
</comment>
<dbReference type="Proteomes" id="UP000034231">
    <property type="component" value="Unassembled WGS sequence"/>
</dbReference>
<dbReference type="Pfam" id="PF00293">
    <property type="entry name" value="NUDIX"/>
    <property type="match status" value="1"/>
</dbReference>
<evidence type="ECO:0000256" key="1">
    <source>
        <dbReference type="ARBA" id="ARBA00001946"/>
    </source>
</evidence>
<evidence type="ECO:0000256" key="2">
    <source>
        <dbReference type="ARBA" id="ARBA00022801"/>
    </source>
</evidence>
<name>A0A0G0I6P9_9BACT</name>
<dbReference type="InterPro" id="IPR000086">
    <property type="entry name" value="NUDIX_hydrolase_dom"/>
</dbReference>
<accession>A0A0G0I6P9</accession>
<organism evidence="4 5">
    <name type="scientific">Candidatus Shapirobacteria bacterium GW2011_GWE1_38_10</name>
    <dbReference type="NCBI Taxonomy" id="1618488"/>
    <lineage>
        <taxon>Bacteria</taxon>
        <taxon>Candidatus Shapironibacteriota</taxon>
    </lineage>
</organism>
<comment type="cofactor">
    <cofactor evidence="1">
        <name>Mg(2+)</name>
        <dbReference type="ChEBI" id="CHEBI:18420"/>
    </cofactor>
</comment>
<evidence type="ECO:0000313" key="4">
    <source>
        <dbReference type="EMBL" id="KKQ50212.1"/>
    </source>
</evidence>